<dbReference type="Proteomes" id="UP001151760">
    <property type="component" value="Unassembled WGS sequence"/>
</dbReference>
<evidence type="ECO:0000313" key="3">
    <source>
        <dbReference type="Proteomes" id="UP001151760"/>
    </source>
</evidence>
<gene>
    <name evidence="2" type="ORF">Tco_0925917</name>
</gene>
<keyword evidence="3" id="KW-1185">Reference proteome</keyword>
<evidence type="ECO:0000313" key="2">
    <source>
        <dbReference type="EMBL" id="GJT35498.1"/>
    </source>
</evidence>
<keyword evidence="1" id="KW-0472">Membrane</keyword>
<evidence type="ECO:0000256" key="1">
    <source>
        <dbReference type="SAM" id="Phobius"/>
    </source>
</evidence>
<name>A0ABQ5D938_9ASTR</name>
<reference evidence="2" key="2">
    <citation type="submission" date="2022-01" db="EMBL/GenBank/DDBJ databases">
        <authorList>
            <person name="Yamashiro T."/>
            <person name="Shiraishi A."/>
            <person name="Satake H."/>
            <person name="Nakayama K."/>
        </authorList>
    </citation>
    <scope>NUCLEOTIDE SEQUENCE</scope>
</reference>
<feature type="transmembrane region" description="Helical" evidence="1">
    <location>
        <begin position="12"/>
        <end position="29"/>
    </location>
</feature>
<keyword evidence="1" id="KW-0812">Transmembrane</keyword>
<reference evidence="2" key="1">
    <citation type="journal article" date="2022" name="Int. J. Mol. Sci.">
        <title>Draft Genome of Tanacetum Coccineum: Genomic Comparison of Closely Related Tanacetum-Family Plants.</title>
        <authorList>
            <person name="Yamashiro T."/>
            <person name="Shiraishi A."/>
            <person name="Nakayama K."/>
            <person name="Satake H."/>
        </authorList>
    </citation>
    <scope>NUCLEOTIDE SEQUENCE</scope>
</reference>
<keyword evidence="1" id="KW-1133">Transmembrane helix</keyword>
<accession>A0ABQ5D938</accession>
<organism evidence="2 3">
    <name type="scientific">Tanacetum coccineum</name>
    <dbReference type="NCBI Taxonomy" id="301880"/>
    <lineage>
        <taxon>Eukaryota</taxon>
        <taxon>Viridiplantae</taxon>
        <taxon>Streptophyta</taxon>
        <taxon>Embryophyta</taxon>
        <taxon>Tracheophyta</taxon>
        <taxon>Spermatophyta</taxon>
        <taxon>Magnoliopsida</taxon>
        <taxon>eudicotyledons</taxon>
        <taxon>Gunneridae</taxon>
        <taxon>Pentapetalae</taxon>
        <taxon>asterids</taxon>
        <taxon>campanulids</taxon>
        <taxon>Asterales</taxon>
        <taxon>Asteraceae</taxon>
        <taxon>Asteroideae</taxon>
        <taxon>Anthemideae</taxon>
        <taxon>Anthemidinae</taxon>
        <taxon>Tanacetum</taxon>
    </lineage>
</organism>
<protein>
    <submittedName>
        <fullName evidence="2">Uncharacterized protein</fullName>
    </submittedName>
</protein>
<dbReference type="EMBL" id="BQNB010015055">
    <property type="protein sequence ID" value="GJT35498.1"/>
    <property type="molecule type" value="Genomic_DNA"/>
</dbReference>
<proteinExistence type="predicted"/>
<sequence length="66" mass="7448">MSRLRIRCHSMLVKLIAPKFVMLLGFVLVSNKHKCKMLDFVVVGTHEVPSSDYGEGVRNEEDEASV</sequence>
<comment type="caution">
    <text evidence="2">The sequence shown here is derived from an EMBL/GenBank/DDBJ whole genome shotgun (WGS) entry which is preliminary data.</text>
</comment>